<gene>
    <name evidence="2" type="ORF">BOLC4T22880H</name>
</gene>
<feature type="transmembrane region" description="Helical" evidence="1">
    <location>
        <begin position="15"/>
        <end position="37"/>
    </location>
</feature>
<keyword evidence="1" id="KW-0812">Transmembrane</keyword>
<keyword evidence="1" id="KW-0472">Membrane</keyword>
<evidence type="ECO:0000313" key="2">
    <source>
        <dbReference type="EMBL" id="VDD06169.1"/>
    </source>
</evidence>
<organism evidence="2">
    <name type="scientific">Brassica oleracea</name>
    <name type="common">Wild cabbage</name>
    <dbReference type="NCBI Taxonomy" id="3712"/>
    <lineage>
        <taxon>Eukaryota</taxon>
        <taxon>Viridiplantae</taxon>
        <taxon>Streptophyta</taxon>
        <taxon>Embryophyta</taxon>
        <taxon>Tracheophyta</taxon>
        <taxon>Spermatophyta</taxon>
        <taxon>Magnoliopsida</taxon>
        <taxon>eudicotyledons</taxon>
        <taxon>Gunneridae</taxon>
        <taxon>Pentapetalae</taxon>
        <taxon>rosids</taxon>
        <taxon>malvids</taxon>
        <taxon>Brassicales</taxon>
        <taxon>Brassicaceae</taxon>
        <taxon>Brassiceae</taxon>
        <taxon>Brassica</taxon>
    </lineage>
</organism>
<name>A0A3P6CEU6_BRAOL</name>
<reference evidence="2" key="1">
    <citation type="submission" date="2018-11" db="EMBL/GenBank/DDBJ databases">
        <authorList>
            <consortium name="Genoscope - CEA"/>
            <person name="William W."/>
        </authorList>
    </citation>
    <scope>NUCLEOTIDE SEQUENCE</scope>
</reference>
<accession>A0A3P6CEU6</accession>
<proteinExistence type="predicted"/>
<keyword evidence="1" id="KW-1133">Transmembrane helix</keyword>
<protein>
    <submittedName>
        <fullName evidence="2">Uncharacterized protein</fullName>
    </submittedName>
</protein>
<dbReference type="AlphaFoldDB" id="A0A3P6CEU6"/>
<dbReference type="EMBL" id="LR031873">
    <property type="protein sequence ID" value="VDD06169.1"/>
    <property type="molecule type" value="Genomic_DNA"/>
</dbReference>
<evidence type="ECO:0000256" key="1">
    <source>
        <dbReference type="SAM" id="Phobius"/>
    </source>
</evidence>
<sequence>MCVSLNTSFRTTSEVSLWVSSLLSHIYPSTCFSYFRLSVYRREFFRL</sequence>